<keyword evidence="3" id="KW-1185">Reference proteome</keyword>
<keyword evidence="1" id="KW-0472">Membrane</keyword>
<feature type="transmembrane region" description="Helical" evidence="1">
    <location>
        <begin position="89"/>
        <end position="110"/>
    </location>
</feature>
<reference evidence="2 3" key="1">
    <citation type="submission" date="2024-04" db="EMBL/GenBank/DDBJ databases">
        <title>Three lactobacilli isolated from voided urine samples from females with type 2 diabetes.</title>
        <authorList>
            <person name="Kula A."/>
            <person name="Stegman N."/>
            <person name="Putonti C."/>
        </authorList>
    </citation>
    <scope>NUCLEOTIDE SEQUENCE [LARGE SCALE GENOMIC DNA]</scope>
    <source>
        <strain evidence="2 3">1855</strain>
    </source>
</reference>
<comment type="caution">
    <text evidence="2">The sequence shown here is derived from an EMBL/GenBank/DDBJ whole genome shotgun (WGS) entry which is preliminary data.</text>
</comment>
<protein>
    <recommendedName>
        <fullName evidence="4">DUF2721 domain-containing protein</fullName>
    </recommendedName>
</protein>
<evidence type="ECO:0008006" key="4">
    <source>
        <dbReference type="Google" id="ProtNLM"/>
    </source>
</evidence>
<sequence>MNWKDKLNCRLKYGSNVKLEVFRKNLRELSSYDLEILDLHFESKKRNIAFIKQVFWAISTVLTLAFFTGLISFIKDMISKYPNSFNSVINLSVALVICFLLLVVFILSFVQISLNKTYNHLSLIKKEIGKREENDKNEQTTE</sequence>
<dbReference type="RefSeq" id="WP_234977145.1">
    <property type="nucleotide sequence ID" value="NZ_JAVTXQ010000011.1"/>
</dbReference>
<dbReference type="Proteomes" id="UP001385848">
    <property type="component" value="Unassembled WGS sequence"/>
</dbReference>
<gene>
    <name evidence="2" type="ORF">AAC431_00445</name>
</gene>
<evidence type="ECO:0000313" key="2">
    <source>
        <dbReference type="EMBL" id="MEL0564394.1"/>
    </source>
</evidence>
<evidence type="ECO:0000256" key="1">
    <source>
        <dbReference type="SAM" id="Phobius"/>
    </source>
</evidence>
<keyword evidence="1" id="KW-0812">Transmembrane</keyword>
<evidence type="ECO:0000313" key="3">
    <source>
        <dbReference type="Proteomes" id="UP001385848"/>
    </source>
</evidence>
<accession>A0ABU9FFP9</accession>
<name>A0ABU9FFP9_LACJE</name>
<feature type="transmembrane region" description="Helical" evidence="1">
    <location>
        <begin position="54"/>
        <end position="74"/>
    </location>
</feature>
<keyword evidence="1" id="KW-1133">Transmembrane helix</keyword>
<organism evidence="2 3">
    <name type="scientific">Lactobacillus jensenii</name>
    <dbReference type="NCBI Taxonomy" id="109790"/>
    <lineage>
        <taxon>Bacteria</taxon>
        <taxon>Bacillati</taxon>
        <taxon>Bacillota</taxon>
        <taxon>Bacilli</taxon>
        <taxon>Lactobacillales</taxon>
        <taxon>Lactobacillaceae</taxon>
        <taxon>Lactobacillus</taxon>
    </lineage>
</organism>
<dbReference type="EMBL" id="JBBVUL010000001">
    <property type="protein sequence ID" value="MEL0564394.1"/>
    <property type="molecule type" value="Genomic_DNA"/>
</dbReference>
<proteinExistence type="predicted"/>